<dbReference type="PANTHER" id="PTHR34390">
    <property type="entry name" value="UPF0442 PROTEIN YJJB-RELATED"/>
    <property type="match status" value="1"/>
</dbReference>
<feature type="domain" description="Threonine/Serine exporter ThrE" evidence="9">
    <location>
        <begin position="9"/>
        <end position="129"/>
    </location>
</feature>
<evidence type="ECO:0000313" key="10">
    <source>
        <dbReference type="EMBL" id="RGC50450.1"/>
    </source>
</evidence>
<accession>A0A3E2XPH6</accession>
<keyword evidence="2" id="KW-1003">Cell membrane</keyword>
<evidence type="ECO:0000259" key="9">
    <source>
        <dbReference type="Pfam" id="PF12821"/>
    </source>
</evidence>
<comment type="similarity">
    <text evidence="7">Belongs to the ThrE exporter (TC 2.A.79) family.</text>
</comment>
<keyword evidence="11" id="KW-1185">Reference proteome</keyword>
<dbReference type="AlphaFoldDB" id="A0A3E2XPH6"/>
<dbReference type="GO" id="GO:0015744">
    <property type="term" value="P:succinate transport"/>
    <property type="evidence" value="ECO:0007669"/>
    <property type="project" value="TreeGrafter"/>
</dbReference>
<feature type="transmembrane region" description="Helical" evidence="8">
    <location>
        <begin position="48"/>
        <end position="65"/>
    </location>
</feature>
<keyword evidence="3" id="KW-0997">Cell inner membrane</keyword>
<evidence type="ECO:0000256" key="1">
    <source>
        <dbReference type="ARBA" id="ARBA00004651"/>
    </source>
</evidence>
<protein>
    <submittedName>
        <fullName evidence="10">Threonine/serine exporter</fullName>
    </submittedName>
</protein>
<dbReference type="Proteomes" id="UP000261231">
    <property type="component" value="Unassembled WGS sequence"/>
</dbReference>
<dbReference type="InterPro" id="IPR024528">
    <property type="entry name" value="ThrE_2"/>
</dbReference>
<proteinExistence type="inferred from homology"/>
<dbReference type="PANTHER" id="PTHR34390:SF1">
    <property type="entry name" value="SUCCINATE TRANSPORTER SUBUNIT YJJB-RELATED"/>
    <property type="match status" value="1"/>
</dbReference>
<sequence>MVIQLLTGATGAIGFGILFHTKRNYLPLVGIGGAFGWFVYVISKDAGLGIFFSSLLAGLFVDFYAEILARVCKETSTAFFVPSVIPMIPGSTLYYCMSSIVENELEMAWQYGKDTFLFAFGIAAGMSIAWAVCDLTRRIKKQQK</sequence>
<dbReference type="InterPro" id="IPR050539">
    <property type="entry name" value="ThrE_Dicarb/AminoAcid_Exp"/>
</dbReference>
<evidence type="ECO:0000313" key="11">
    <source>
        <dbReference type="Proteomes" id="UP000261231"/>
    </source>
</evidence>
<dbReference type="Pfam" id="PF12821">
    <property type="entry name" value="ThrE_2"/>
    <property type="match status" value="1"/>
</dbReference>
<evidence type="ECO:0000256" key="4">
    <source>
        <dbReference type="ARBA" id="ARBA00022692"/>
    </source>
</evidence>
<dbReference type="GO" id="GO:0005886">
    <property type="term" value="C:plasma membrane"/>
    <property type="evidence" value="ECO:0007669"/>
    <property type="project" value="UniProtKB-SubCell"/>
</dbReference>
<keyword evidence="4 8" id="KW-0812">Transmembrane</keyword>
<feature type="transmembrane region" description="Helical" evidence="8">
    <location>
        <begin position="25"/>
        <end position="42"/>
    </location>
</feature>
<reference evidence="10 11" key="1">
    <citation type="submission" date="2018-08" db="EMBL/GenBank/DDBJ databases">
        <title>A genome reference for cultivated species of the human gut microbiota.</title>
        <authorList>
            <person name="Zou Y."/>
            <person name="Xue W."/>
            <person name="Luo G."/>
        </authorList>
    </citation>
    <scope>NUCLEOTIDE SEQUENCE [LARGE SCALE GENOMIC DNA]</scope>
    <source>
        <strain evidence="10 11">AM28-39</strain>
    </source>
</reference>
<dbReference type="OrthoDB" id="9810047at2"/>
<feature type="transmembrane region" description="Helical" evidence="8">
    <location>
        <begin position="115"/>
        <end position="135"/>
    </location>
</feature>
<keyword evidence="6 8" id="KW-0472">Membrane</keyword>
<comment type="subcellular location">
    <subcellularLocation>
        <location evidence="1">Cell membrane</location>
        <topology evidence="1">Multi-pass membrane protein</topology>
    </subcellularLocation>
</comment>
<evidence type="ECO:0000256" key="3">
    <source>
        <dbReference type="ARBA" id="ARBA00022519"/>
    </source>
</evidence>
<organism evidence="10 11">
    <name type="scientific">Coprococcus catus</name>
    <dbReference type="NCBI Taxonomy" id="116085"/>
    <lineage>
        <taxon>Bacteria</taxon>
        <taxon>Bacillati</taxon>
        <taxon>Bacillota</taxon>
        <taxon>Clostridia</taxon>
        <taxon>Lachnospirales</taxon>
        <taxon>Lachnospiraceae</taxon>
        <taxon>Coprococcus</taxon>
    </lineage>
</organism>
<evidence type="ECO:0000256" key="2">
    <source>
        <dbReference type="ARBA" id="ARBA00022475"/>
    </source>
</evidence>
<keyword evidence="5 8" id="KW-1133">Transmembrane helix</keyword>
<evidence type="ECO:0000256" key="5">
    <source>
        <dbReference type="ARBA" id="ARBA00022989"/>
    </source>
</evidence>
<comment type="caution">
    <text evidence="10">The sequence shown here is derived from an EMBL/GenBank/DDBJ whole genome shotgun (WGS) entry which is preliminary data.</text>
</comment>
<gene>
    <name evidence="10" type="ORF">DW747_03505</name>
</gene>
<evidence type="ECO:0000256" key="7">
    <source>
        <dbReference type="ARBA" id="ARBA00034125"/>
    </source>
</evidence>
<name>A0A3E2XPH6_9FIRM</name>
<dbReference type="EMBL" id="QVFD01000002">
    <property type="protein sequence ID" value="RGC50450.1"/>
    <property type="molecule type" value="Genomic_DNA"/>
</dbReference>
<evidence type="ECO:0000256" key="8">
    <source>
        <dbReference type="SAM" id="Phobius"/>
    </source>
</evidence>
<feature type="transmembrane region" description="Helical" evidence="8">
    <location>
        <begin position="77"/>
        <end position="95"/>
    </location>
</feature>
<evidence type="ECO:0000256" key="6">
    <source>
        <dbReference type="ARBA" id="ARBA00023136"/>
    </source>
</evidence>